<evidence type="ECO:0000313" key="2">
    <source>
        <dbReference type="EMBL" id="MCW3477661.1"/>
    </source>
</evidence>
<proteinExistence type="predicted"/>
<feature type="compositionally biased region" description="Low complexity" evidence="1">
    <location>
        <begin position="90"/>
        <end position="99"/>
    </location>
</feature>
<accession>A0AA42CHV6</accession>
<sequence>MSEDTTDPAALEERAVALERRLAEIEATTNARLVRAELKAEAVRAGMVDLDGLKLVDTAGVTLNAQGEVEGAAGLMRELRRAKPWLFGGASSSSSASAPPAQPPRPKRATEMSFEEWQAARAEMLRRR</sequence>
<name>A0AA42CHV6_9PROT</name>
<reference evidence="2" key="2">
    <citation type="submission" date="2022-10" db="EMBL/GenBank/DDBJ databases">
        <authorList>
            <person name="Trinh H.N."/>
        </authorList>
    </citation>
    <scope>NUCLEOTIDE SEQUENCE</scope>
    <source>
        <strain evidence="2">RN2-1</strain>
    </source>
</reference>
<evidence type="ECO:0000256" key="1">
    <source>
        <dbReference type="SAM" id="MobiDB-lite"/>
    </source>
</evidence>
<gene>
    <name evidence="2" type="ORF">OL599_24170</name>
</gene>
<comment type="caution">
    <text evidence="2">The sequence shown here is derived from an EMBL/GenBank/DDBJ whole genome shotgun (WGS) entry which is preliminary data.</text>
</comment>
<evidence type="ECO:0000313" key="3">
    <source>
        <dbReference type="Proteomes" id="UP001165679"/>
    </source>
</evidence>
<protein>
    <submittedName>
        <fullName evidence="2">Uncharacterized protein</fullName>
    </submittedName>
</protein>
<dbReference type="Proteomes" id="UP001165679">
    <property type="component" value="Unassembled WGS sequence"/>
</dbReference>
<organism evidence="2 3">
    <name type="scientific">Limobrevibacterium gyesilva</name>
    <dbReference type="NCBI Taxonomy" id="2991712"/>
    <lineage>
        <taxon>Bacteria</taxon>
        <taxon>Pseudomonadati</taxon>
        <taxon>Pseudomonadota</taxon>
        <taxon>Alphaproteobacteria</taxon>
        <taxon>Acetobacterales</taxon>
        <taxon>Acetobacteraceae</taxon>
        <taxon>Limobrevibacterium</taxon>
    </lineage>
</organism>
<dbReference type="RefSeq" id="WP_264716620.1">
    <property type="nucleotide sequence ID" value="NZ_JAPDNT010000044.1"/>
</dbReference>
<feature type="region of interest" description="Disordered" evidence="1">
    <location>
        <begin position="88"/>
        <end position="128"/>
    </location>
</feature>
<reference evidence="2" key="1">
    <citation type="submission" date="2022-09" db="EMBL/GenBank/DDBJ databases">
        <title>Rhodovastum sp. nov. RN2-1 isolated from soil in Seongnam, South Korea.</title>
        <authorList>
            <person name="Le N.T."/>
        </authorList>
    </citation>
    <scope>NUCLEOTIDE SEQUENCE</scope>
    <source>
        <strain evidence="2">RN2-1</strain>
    </source>
</reference>
<keyword evidence="3" id="KW-1185">Reference proteome</keyword>
<dbReference type="AlphaFoldDB" id="A0AA42CHV6"/>
<dbReference type="EMBL" id="JAPDNT010000044">
    <property type="protein sequence ID" value="MCW3477661.1"/>
    <property type="molecule type" value="Genomic_DNA"/>
</dbReference>